<sequence length="667" mass="73600">MLAGIHINATARPASSMIKLMRYTNLILLVFVGFATLFSFASMKYSNGAQAGGAVFGILLILSFNLVPLYALSSDSTLRRLRFAKRYAFVSLLLALAIMIIASASGEQFDMPILLALAIVYGLPWMLNFFAFDKKIREIRTRAEQAANTSKVEVSSITEDIRNKANYLLAHWRGDMSLARSYWINGLFIGHIFVGMTGAFLGGILEKSGASLRVIAGSVILSYCIVYLIWLWAMVGLARSAARHQSRGGSALVAVLAQLSVGFSILIIVVRLFNSQIPQLQEFFLIASGNDSMAKVSITRSVKGDMLALRGTLGEGSSDSFAEFIKSSPQVKTLILNSPGGRLLEAQKIADLLKTKGLDTYVEEQCASACTYIFLAGKDRAATPNAKIGFHQPNFPGVHGREKEQATQAMLNNYRQARLPEQFIEKIGRTSSDDMWYPSREELLEAGVITRTSLGGEASVTAYSGMTTREEVIATLRKARIWRLYEQRQPGKLDEVADLIWKMKQQGAKQQELQNAVQSLIKQEYTGALKTAPDALLAEYGILLVDGLKAASDISPEACAKLVKGQLDIHRTLPPDLITRDRELMEKVISTKEHGKSYSMRTPEFASAATRLMNYMTPLHKKITEDLSAYDKQPALQCEAVTALYQNIQRLNEKDRHVVLSGLVQAK</sequence>
<dbReference type="AlphaFoldDB" id="A0A318JG93"/>
<keyword evidence="1" id="KW-0472">Membrane</keyword>
<feature type="transmembrane region" description="Helical" evidence="1">
    <location>
        <begin position="20"/>
        <end position="41"/>
    </location>
</feature>
<comment type="caution">
    <text evidence="2">The sequence shown here is derived from an EMBL/GenBank/DDBJ whole genome shotgun (WGS) entry which is preliminary data.</text>
</comment>
<organism evidence="2 3">
    <name type="scientific">Undibacterium pigrum</name>
    <dbReference type="NCBI Taxonomy" id="401470"/>
    <lineage>
        <taxon>Bacteria</taxon>
        <taxon>Pseudomonadati</taxon>
        <taxon>Pseudomonadota</taxon>
        <taxon>Betaproteobacteria</taxon>
        <taxon>Burkholderiales</taxon>
        <taxon>Oxalobacteraceae</taxon>
        <taxon>Undibacterium</taxon>
    </lineage>
</organism>
<dbReference type="GO" id="GO:0008233">
    <property type="term" value="F:peptidase activity"/>
    <property type="evidence" value="ECO:0007669"/>
    <property type="project" value="UniProtKB-KW"/>
</dbReference>
<reference evidence="2 3" key="1">
    <citation type="submission" date="2018-05" db="EMBL/GenBank/DDBJ databases">
        <title>Genomic Encyclopedia of Type Strains, Phase IV (KMG-IV): sequencing the most valuable type-strain genomes for metagenomic binning, comparative biology and taxonomic classification.</title>
        <authorList>
            <person name="Goeker M."/>
        </authorList>
    </citation>
    <scope>NUCLEOTIDE SEQUENCE [LARGE SCALE GENOMIC DNA]</scope>
    <source>
        <strain evidence="2 3">DSM 19792</strain>
    </source>
</reference>
<keyword evidence="1" id="KW-1133">Transmembrane helix</keyword>
<keyword evidence="2" id="KW-0378">Hydrolase</keyword>
<protein>
    <submittedName>
        <fullName evidence="2">ClpP protease-like protein</fullName>
    </submittedName>
</protein>
<evidence type="ECO:0000313" key="2">
    <source>
        <dbReference type="EMBL" id="PXX42707.1"/>
    </source>
</evidence>
<feature type="transmembrane region" description="Helical" evidence="1">
    <location>
        <begin position="250"/>
        <end position="273"/>
    </location>
</feature>
<dbReference type="EMBL" id="QJKB01000005">
    <property type="protein sequence ID" value="PXX42707.1"/>
    <property type="molecule type" value="Genomic_DNA"/>
</dbReference>
<gene>
    <name evidence="2" type="ORF">DFR42_105370</name>
</gene>
<keyword evidence="3" id="KW-1185">Reference proteome</keyword>
<feature type="transmembrane region" description="Helical" evidence="1">
    <location>
        <begin position="84"/>
        <end position="105"/>
    </location>
</feature>
<keyword evidence="2" id="KW-0645">Protease</keyword>
<dbReference type="Proteomes" id="UP000247792">
    <property type="component" value="Unassembled WGS sequence"/>
</dbReference>
<keyword evidence="1" id="KW-0812">Transmembrane</keyword>
<accession>A0A318JG93</accession>
<evidence type="ECO:0000256" key="1">
    <source>
        <dbReference type="SAM" id="Phobius"/>
    </source>
</evidence>
<feature type="transmembrane region" description="Helical" evidence="1">
    <location>
        <begin position="111"/>
        <end position="132"/>
    </location>
</feature>
<name>A0A318JG93_9BURK</name>
<dbReference type="OrthoDB" id="5935280at2"/>
<dbReference type="SUPFAM" id="SSF52096">
    <property type="entry name" value="ClpP/crotonase"/>
    <property type="match status" value="1"/>
</dbReference>
<feature type="transmembrane region" description="Helical" evidence="1">
    <location>
        <begin position="53"/>
        <end position="72"/>
    </location>
</feature>
<dbReference type="InterPro" id="IPR029045">
    <property type="entry name" value="ClpP/crotonase-like_dom_sf"/>
</dbReference>
<evidence type="ECO:0000313" key="3">
    <source>
        <dbReference type="Proteomes" id="UP000247792"/>
    </source>
</evidence>
<proteinExistence type="predicted"/>
<dbReference type="Gene3D" id="3.90.226.10">
    <property type="entry name" value="2-enoyl-CoA Hydratase, Chain A, domain 1"/>
    <property type="match status" value="1"/>
</dbReference>
<dbReference type="InterPro" id="IPR023562">
    <property type="entry name" value="ClpP/TepA"/>
</dbReference>
<feature type="transmembrane region" description="Helical" evidence="1">
    <location>
        <begin position="182"/>
        <end position="202"/>
    </location>
</feature>
<feature type="transmembrane region" description="Helical" evidence="1">
    <location>
        <begin position="214"/>
        <end position="238"/>
    </location>
</feature>
<dbReference type="Pfam" id="PF00574">
    <property type="entry name" value="CLP_protease"/>
    <property type="match status" value="1"/>
</dbReference>
<dbReference type="GO" id="GO:0006508">
    <property type="term" value="P:proteolysis"/>
    <property type="evidence" value="ECO:0007669"/>
    <property type="project" value="UniProtKB-KW"/>
</dbReference>